<reference evidence="2" key="1">
    <citation type="journal article" date="2015" name="Nature">
        <title>Complex archaea that bridge the gap between prokaryotes and eukaryotes.</title>
        <authorList>
            <person name="Spang A."/>
            <person name="Saw J.H."/>
            <person name="Jorgensen S.L."/>
            <person name="Zaremba-Niedzwiedzka K."/>
            <person name="Martijn J."/>
            <person name="Lind A.E."/>
            <person name="van Eijk R."/>
            <person name="Schleper C."/>
            <person name="Guy L."/>
            <person name="Ettema T.J."/>
        </authorList>
    </citation>
    <scope>NUCLEOTIDE SEQUENCE</scope>
</reference>
<name>A0A0F9E0V6_9ZZZZ</name>
<comment type="caution">
    <text evidence="2">The sequence shown here is derived from an EMBL/GenBank/DDBJ whole genome shotgun (WGS) entry which is preliminary data.</text>
</comment>
<dbReference type="EMBL" id="LAZR01036932">
    <property type="protein sequence ID" value="KKL23551.1"/>
    <property type="molecule type" value="Genomic_DNA"/>
</dbReference>
<feature type="region of interest" description="Disordered" evidence="1">
    <location>
        <begin position="1"/>
        <end position="33"/>
    </location>
</feature>
<protein>
    <submittedName>
        <fullName evidence="2">Uncharacterized protein</fullName>
    </submittedName>
</protein>
<organism evidence="2">
    <name type="scientific">marine sediment metagenome</name>
    <dbReference type="NCBI Taxonomy" id="412755"/>
    <lineage>
        <taxon>unclassified sequences</taxon>
        <taxon>metagenomes</taxon>
        <taxon>ecological metagenomes</taxon>
    </lineage>
</organism>
<evidence type="ECO:0000256" key="1">
    <source>
        <dbReference type="SAM" id="MobiDB-lite"/>
    </source>
</evidence>
<sequence length="110" mass="12018">SNRPPTREQPPIEQPRATGQAAGAPSNGPGDVSEVDELHEVMAMFPADRTPISRNQQGRLYNFAAKNGWEPDAVDNEVARVLTMDTSEIPSIGEAYEAVVQWFQNNPPTS</sequence>
<dbReference type="AlphaFoldDB" id="A0A0F9E0V6"/>
<accession>A0A0F9E0V6</accession>
<evidence type="ECO:0000313" key="2">
    <source>
        <dbReference type="EMBL" id="KKL23551.1"/>
    </source>
</evidence>
<gene>
    <name evidence="2" type="ORF">LCGC14_2424280</name>
</gene>
<proteinExistence type="predicted"/>
<feature type="non-terminal residue" evidence="2">
    <location>
        <position position="1"/>
    </location>
</feature>